<dbReference type="InterPro" id="IPR006204">
    <property type="entry name" value="GHMP_kinase_N_dom"/>
</dbReference>
<dbReference type="Gene3D" id="3.30.70.890">
    <property type="entry name" value="GHMP kinase, C-terminal domain"/>
    <property type="match status" value="1"/>
</dbReference>
<evidence type="ECO:0000256" key="7">
    <source>
        <dbReference type="ARBA" id="ARBA00022840"/>
    </source>
</evidence>
<protein>
    <recommendedName>
        <fullName evidence="3 9">4-diphosphocytidyl-2-C-methyl-D-erythritol kinase</fullName>
        <shortName evidence="9">CMK</shortName>
        <ecNumber evidence="2 9">2.7.1.148</ecNumber>
    </recommendedName>
    <alternativeName>
        <fullName evidence="8 9">4-(cytidine-5'-diphospho)-2-C-methyl-D-erythritol kinase</fullName>
    </alternativeName>
</protein>
<keyword evidence="6 9" id="KW-0418">Kinase</keyword>
<evidence type="ECO:0000256" key="9">
    <source>
        <dbReference type="HAMAP-Rule" id="MF_00061"/>
    </source>
</evidence>
<dbReference type="EMBL" id="JBHSKT010000007">
    <property type="protein sequence ID" value="MFC5271469.1"/>
    <property type="molecule type" value="Genomic_DNA"/>
</dbReference>
<dbReference type="InterPro" id="IPR004424">
    <property type="entry name" value="IspE"/>
</dbReference>
<evidence type="ECO:0000256" key="4">
    <source>
        <dbReference type="ARBA" id="ARBA00022679"/>
    </source>
</evidence>
<gene>
    <name evidence="9 12" type="primary">ispE</name>
    <name evidence="12" type="ORF">ACFPIB_12665</name>
</gene>
<comment type="similarity">
    <text evidence="1 9">Belongs to the GHMP kinase family. IspE subfamily.</text>
</comment>
<evidence type="ECO:0000256" key="1">
    <source>
        <dbReference type="ARBA" id="ARBA00009684"/>
    </source>
</evidence>
<dbReference type="PANTHER" id="PTHR43527:SF2">
    <property type="entry name" value="4-DIPHOSPHOCYTIDYL-2-C-METHYL-D-ERYTHRITOL KINASE, CHLOROPLASTIC"/>
    <property type="match status" value="1"/>
</dbReference>
<evidence type="ECO:0000256" key="2">
    <source>
        <dbReference type="ARBA" id="ARBA00012052"/>
    </source>
</evidence>
<reference evidence="13" key="1">
    <citation type="journal article" date="2019" name="Int. J. Syst. Evol. Microbiol.">
        <title>The Global Catalogue of Microorganisms (GCM) 10K type strain sequencing project: providing services to taxonomists for standard genome sequencing and annotation.</title>
        <authorList>
            <consortium name="The Broad Institute Genomics Platform"/>
            <consortium name="The Broad Institute Genome Sequencing Center for Infectious Disease"/>
            <person name="Wu L."/>
            <person name="Ma J."/>
        </authorList>
    </citation>
    <scope>NUCLEOTIDE SEQUENCE [LARGE SCALE GENOMIC DNA]</scope>
    <source>
        <strain evidence="13">KACC 12602</strain>
    </source>
</reference>
<comment type="function">
    <text evidence="9">Catalyzes the phosphorylation of the position 2 hydroxy group of 4-diphosphocytidyl-2C-methyl-D-erythritol.</text>
</comment>
<evidence type="ECO:0000256" key="5">
    <source>
        <dbReference type="ARBA" id="ARBA00022741"/>
    </source>
</evidence>
<evidence type="ECO:0000259" key="11">
    <source>
        <dbReference type="Pfam" id="PF08544"/>
    </source>
</evidence>
<feature type="binding site" evidence="9">
    <location>
        <begin position="90"/>
        <end position="100"/>
    </location>
    <ligand>
        <name>ATP</name>
        <dbReference type="ChEBI" id="CHEBI:30616"/>
    </ligand>
</feature>
<evidence type="ECO:0000256" key="3">
    <source>
        <dbReference type="ARBA" id="ARBA00017473"/>
    </source>
</evidence>
<comment type="pathway">
    <text evidence="9">Isoprenoid biosynthesis; isopentenyl diphosphate biosynthesis via DXP pathway; isopentenyl diphosphate from 1-deoxy-D-xylulose 5-phosphate: step 3/6.</text>
</comment>
<dbReference type="Pfam" id="PF00288">
    <property type="entry name" value="GHMP_kinases_N"/>
    <property type="match status" value="1"/>
</dbReference>
<dbReference type="GO" id="GO:0016787">
    <property type="term" value="F:hydrolase activity"/>
    <property type="evidence" value="ECO:0007669"/>
    <property type="project" value="UniProtKB-KW"/>
</dbReference>
<dbReference type="NCBIfam" id="TIGR00154">
    <property type="entry name" value="ispE"/>
    <property type="match status" value="1"/>
</dbReference>
<accession>A0ABW0EEZ3</accession>
<keyword evidence="7 9" id="KW-0067">ATP-binding</keyword>
<keyword evidence="9" id="KW-0414">Isoprene biosynthesis</keyword>
<dbReference type="HAMAP" id="MF_00061">
    <property type="entry name" value="IspE"/>
    <property type="match status" value="1"/>
</dbReference>
<evidence type="ECO:0000256" key="6">
    <source>
        <dbReference type="ARBA" id="ARBA00022777"/>
    </source>
</evidence>
<feature type="domain" description="GHMP kinase C-terminal" evidence="11">
    <location>
        <begin position="196"/>
        <end position="251"/>
    </location>
</feature>
<dbReference type="RefSeq" id="WP_378017830.1">
    <property type="nucleotide sequence ID" value="NZ_JBHSKT010000007.1"/>
</dbReference>
<comment type="caution">
    <text evidence="12">The sequence shown here is derived from an EMBL/GenBank/DDBJ whole genome shotgun (WGS) entry which is preliminary data.</text>
</comment>
<comment type="catalytic activity">
    <reaction evidence="9">
        <text>4-CDP-2-C-methyl-D-erythritol + ATP = 4-CDP-2-C-methyl-D-erythritol 2-phosphate + ADP + H(+)</text>
        <dbReference type="Rhea" id="RHEA:18437"/>
        <dbReference type="ChEBI" id="CHEBI:15378"/>
        <dbReference type="ChEBI" id="CHEBI:30616"/>
        <dbReference type="ChEBI" id="CHEBI:57823"/>
        <dbReference type="ChEBI" id="CHEBI:57919"/>
        <dbReference type="ChEBI" id="CHEBI:456216"/>
        <dbReference type="EC" id="2.7.1.148"/>
    </reaction>
</comment>
<dbReference type="Pfam" id="PF08544">
    <property type="entry name" value="GHMP_kinases_C"/>
    <property type="match status" value="1"/>
</dbReference>
<sequence>MILFPNAKINIGLNVTERRADGFHNLESVFYPVNWCDALEILPSEETEFTSSGIEIPGNPESNLCLKAYELLKIDFEIPPVKMHLHKNIPIGAGLGGGSADAAFALKGLNELFELNLTSEQLENYARKLGADCAFFIQNKPVYAFNKGDEFEAVKLHLSGFQIIIVYPEIHITTAEAYGKIKPKPAEIPVKKAVQNAMENWQKTVFNDFETALFPTYPILPELKKQLYNAGAVYASMTGSGSAVFGIFKKEIPASLNFPDSFRSWQGSL</sequence>
<feature type="active site" evidence="9">
    <location>
        <position position="8"/>
    </location>
</feature>
<dbReference type="GO" id="GO:0050515">
    <property type="term" value="F:4-(cytidine 5'-diphospho)-2-C-methyl-D-erythritol kinase activity"/>
    <property type="evidence" value="ECO:0007669"/>
    <property type="project" value="UniProtKB-EC"/>
</dbReference>
<evidence type="ECO:0000313" key="12">
    <source>
        <dbReference type="EMBL" id="MFC5271469.1"/>
    </source>
</evidence>
<evidence type="ECO:0000256" key="8">
    <source>
        <dbReference type="ARBA" id="ARBA00032554"/>
    </source>
</evidence>
<keyword evidence="4 9" id="KW-0808">Transferase</keyword>
<dbReference type="PIRSF" id="PIRSF010376">
    <property type="entry name" value="IspE"/>
    <property type="match status" value="1"/>
</dbReference>
<keyword evidence="5 9" id="KW-0547">Nucleotide-binding</keyword>
<dbReference type="PANTHER" id="PTHR43527">
    <property type="entry name" value="4-DIPHOSPHOCYTIDYL-2-C-METHYL-D-ERYTHRITOL KINASE, CHLOROPLASTIC"/>
    <property type="match status" value="1"/>
</dbReference>
<keyword evidence="13" id="KW-1185">Reference proteome</keyword>
<dbReference type="Proteomes" id="UP001596161">
    <property type="component" value="Unassembled WGS sequence"/>
</dbReference>
<dbReference type="InterPro" id="IPR013750">
    <property type="entry name" value="GHMP_kinase_C_dom"/>
</dbReference>
<dbReference type="SUPFAM" id="SSF55060">
    <property type="entry name" value="GHMP Kinase, C-terminal domain"/>
    <property type="match status" value="1"/>
</dbReference>
<name>A0ABW0EEZ3_9BACT</name>
<dbReference type="InterPro" id="IPR014721">
    <property type="entry name" value="Ribsml_uS5_D2-typ_fold_subgr"/>
</dbReference>
<feature type="domain" description="GHMP kinase N-terminal" evidence="10">
    <location>
        <begin position="63"/>
        <end position="137"/>
    </location>
</feature>
<dbReference type="SUPFAM" id="SSF54211">
    <property type="entry name" value="Ribosomal protein S5 domain 2-like"/>
    <property type="match status" value="1"/>
</dbReference>
<dbReference type="EC" id="2.7.1.148" evidence="2 9"/>
<feature type="active site" evidence="9">
    <location>
        <position position="132"/>
    </location>
</feature>
<organism evidence="12 13">
    <name type="scientific">Adhaeribacter terreus</name>
    <dbReference type="NCBI Taxonomy" id="529703"/>
    <lineage>
        <taxon>Bacteria</taxon>
        <taxon>Pseudomonadati</taxon>
        <taxon>Bacteroidota</taxon>
        <taxon>Cytophagia</taxon>
        <taxon>Cytophagales</taxon>
        <taxon>Hymenobacteraceae</taxon>
        <taxon>Adhaeribacter</taxon>
    </lineage>
</organism>
<dbReference type="InterPro" id="IPR020568">
    <property type="entry name" value="Ribosomal_Su5_D2-typ_SF"/>
</dbReference>
<evidence type="ECO:0000313" key="13">
    <source>
        <dbReference type="Proteomes" id="UP001596161"/>
    </source>
</evidence>
<keyword evidence="12" id="KW-0378">Hydrolase</keyword>
<evidence type="ECO:0000259" key="10">
    <source>
        <dbReference type="Pfam" id="PF00288"/>
    </source>
</evidence>
<proteinExistence type="inferred from homology"/>
<dbReference type="Gene3D" id="3.30.230.10">
    <property type="match status" value="1"/>
</dbReference>
<dbReference type="InterPro" id="IPR036554">
    <property type="entry name" value="GHMP_kinase_C_sf"/>
</dbReference>